<dbReference type="SUPFAM" id="SSF47203">
    <property type="entry name" value="Acyl-CoA dehydrogenase C-terminal domain-like"/>
    <property type="match status" value="1"/>
</dbReference>
<dbReference type="InterPro" id="IPR006091">
    <property type="entry name" value="Acyl-CoA_Oxase/DH_mid-dom"/>
</dbReference>
<reference evidence="11 12" key="1">
    <citation type="submission" date="2019-09" db="EMBL/GenBank/DDBJ databases">
        <title>Genome Sequence of Larkinella sp MA1.</title>
        <authorList>
            <person name="Srinivasan S."/>
        </authorList>
    </citation>
    <scope>NUCLEOTIDE SEQUENCE [LARGE SCALE GENOMIC DNA]</scope>
    <source>
        <strain evidence="11 12">MA1</strain>
    </source>
</reference>
<keyword evidence="12" id="KW-1185">Reference proteome</keyword>
<dbReference type="Gene3D" id="2.40.110.10">
    <property type="entry name" value="Butyryl-CoA Dehydrogenase, subunit A, domain 2"/>
    <property type="match status" value="1"/>
</dbReference>
<dbReference type="PANTHER" id="PTHR48083">
    <property type="entry name" value="MEDIUM-CHAIN SPECIFIC ACYL-COA DEHYDROGENASE, MITOCHONDRIAL-RELATED"/>
    <property type="match status" value="1"/>
</dbReference>
<feature type="domain" description="Acyl-CoA dehydrogenase/oxidase N-terminal" evidence="10">
    <location>
        <begin position="8"/>
        <end position="125"/>
    </location>
</feature>
<organism evidence="11 12">
    <name type="scientific">Larkinella humicola</name>
    <dbReference type="NCBI Taxonomy" id="2607654"/>
    <lineage>
        <taxon>Bacteria</taxon>
        <taxon>Pseudomonadati</taxon>
        <taxon>Bacteroidota</taxon>
        <taxon>Cytophagia</taxon>
        <taxon>Cytophagales</taxon>
        <taxon>Spirosomataceae</taxon>
        <taxon>Larkinella</taxon>
    </lineage>
</organism>
<dbReference type="GO" id="GO:0050660">
    <property type="term" value="F:flavin adenine dinucleotide binding"/>
    <property type="evidence" value="ECO:0007669"/>
    <property type="project" value="InterPro"/>
</dbReference>
<dbReference type="RefSeq" id="WP_150877324.1">
    <property type="nucleotide sequence ID" value="NZ_VTWS01000003.1"/>
</dbReference>
<dbReference type="Gene3D" id="1.10.540.10">
    <property type="entry name" value="Acyl-CoA dehydrogenase/oxidase, N-terminal domain"/>
    <property type="match status" value="1"/>
</dbReference>
<dbReference type="InterPro" id="IPR009100">
    <property type="entry name" value="AcylCoA_DH/oxidase_NM_dom_sf"/>
</dbReference>
<keyword evidence="5 7" id="KW-0274">FAD</keyword>
<evidence type="ECO:0000256" key="6">
    <source>
        <dbReference type="ARBA" id="ARBA00023002"/>
    </source>
</evidence>
<comment type="caution">
    <text evidence="11">The sequence shown here is derived from an EMBL/GenBank/DDBJ whole genome shotgun (WGS) entry which is preliminary data.</text>
</comment>
<dbReference type="Pfam" id="PF02770">
    <property type="entry name" value="Acyl-CoA_dh_M"/>
    <property type="match status" value="1"/>
</dbReference>
<dbReference type="Pfam" id="PF00441">
    <property type="entry name" value="Acyl-CoA_dh_1"/>
    <property type="match status" value="1"/>
</dbReference>
<sequence length="406" mass="44985">MEDLFATDRTRDLVPRIRAFIETELIPLETAGHLTGPFSKVATVLDQKRNLVKKAGLWGLQHGVDEGGLGLTLCEFGQISEVLATSPFGHYTFNCQAPDIGNMELLHKHASDELKQRFLEPLREGRIRSCFSMTEPEFAGSNPTQLGTTAVLDGNAYVINGRKWFTSSADGAAFAIVMAVTTPDAAPHRRASMILVPTDAPGFRLVRNISIMGDSGDHWGSHSEVVYENVRVPIENRIGDEGLGFVLAQERLGPGRIHHCMRWIGISERCFDLMCSRAATREIEPGVRLGEKQFIQGFIAESRAEIDAARLMVLRTAHNIDRFGAASVRNEISAIKFFVANTMLKVVDRAIQTFGAMGITDDLLLAWYYRHERGARIYDGADEVHKSALARSILKEYGLDTKKKNG</sequence>
<protein>
    <submittedName>
        <fullName evidence="11">Acyl-CoA dehydrogenase</fullName>
    </submittedName>
</protein>
<dbReference type="InterPro" id="IPR009075">
    <property type="entry name" value="AcylCo_DH/oxidase_C"/>
</dbReference>
<evidence type="ECO:0000313" key="11">
    <source>
        <dbReference type="EMBL" id="KAA9353983.1"/>
    </source>
</evidence>
<dbReference type="AlphaFoldDB" id="A0A5N1JKV9"/>
<dbReference type="GO" id="GO:0033539">
    <property type="term" value="P:fatty acid beta-oxidation using acyl-CoA dehydrogenase"/>
    <property type="evidence" value="ECO:0007669"/>
    <property type="project" value="TreeGrafter"/>
</dbReference>
<dbReference type="Proteomes" id="UP000326344">
    <property type="component" value="Unassembled WGS sequence"/>
</dbReference>
<feature type="domain" description="Acyl-CoA oxidase/dehydrogenase middle" evidence="9">
    <location>
        <begin position="130"/>
        <end position="229"/>
    </location>
</feature>
<evidence type="ECO:0000259" key="9">
    <source>
        <dbReference type="Pfam" id="PF02770"/>
    </source>
</evidence>
<dbReference type="Pfam" id="PF02771">
    <property type="entry name" value="Acyl-CoA_dh_N"/>
    <property type="match status" value="1"/>
</dbReference>
<evidence type="ECO:0000259" key="8">
    <source>
        <dbReference type="Pfam" id="PF00441"/>
    </source>
</evidence>
<dbReference type="InterPro" id="IPR046373">
    <property type="entry name" value="Acyl-CoA_Oxase/DH_mid-dom_sf"/>
</dbReference>
<dbReference type="Gene3D" id="1.20.140.10">
    <property type="entry name" value="Butyryl-CoA Dehydrogenase, subunit A, domain 3"/>
    <property type="match status" value="1"/>
</dbReference>
<keyword evidence="4 7" id="KW-0285">Flavoprotein</keyword>
<name>A0A5N1JKV9_9BACT</name>
<evidence type="ECO:0000256" key="3">
    <source>
        <dbReference type="ARBA" id="ARBA00011738"/>
    </source>
</evidence>
<dbReference type="EMBL" id="VTWS01000003">
    <property type="protein sequence ID" value="KAA9353983.1"/>
    <property type="molecule type" value="Genomic_DNA"/>
</dbReference>
<evidence type="ECO:0000313" key="12">
    <source>
        <dbReference type="Proteomes" id="UP000326344"/>
    </source>
</evidence>
<keyword evidence="6 7" id="KW-0560">Oxidoreductase</keyword>
<dbReference type="InterPro" id="IPR013786">
    <property type="entry name" value="AcylCoA_DH/ox_N"/>
</dbReference>
<accession>A0A5N1JKV9</accession>
<dbReference type="FunFam" id="2.40.110.10:FF:000002">
    <property type="entry name" value="Acyl-CoA dehydrogenase fadE12"/>
    <property type="match status" value="1"/>
</dbReference>
<evidence type="ECO:0000256" key="7">
    <source>
        <dbReference type="RuleBase" id="RU362125"/>
    </source>
</evidence>
<comment type="subunit">
    <text evidence="3">Homodimer.</text>
</comment>
<evidence type="ECO:0000256" key="5">
    <source>
        <dbReference type="ARBA" id="ARBA00022827"/>
    </source>
</evidence>
<dbReference type="InterPro" id="IPR037069">
    <property type="entry name" value="AcylCoA_DH/ox_N_sf"/>
</dbReference>
<dbReference type="InterPro" id="IPR050741">
    <property type="entry name" value="Acyl-CoA_dehydrogenase"/>
</dbReference>
<evidence type="ECO:0000256" key="1">
    <source>
        <dbReference type="ARBA" id="ARBA00001974"/>
    </source>
</evidence>
<evidence type="ECO:0000259" key="10">
    <source>
        <dbReference type="Pfam" id="PF02771"/>
    </source>
</evidence>
<dbReference type="GO" id="GO:0005737">
    <property type="term" value="C:cytoplasm"/>
    <property type="evidence" value="ECO:0007669"/>
    <property type="project" value="TreeGrafter"/>
</dbReference>
<dbReference type="GO" id="GO:0003995">
    <property type="term" value="F:acyl-CoA dehydrogenase activity"/>
    <property type="evidence" value="ECO:0007669"/>
    <property type="project" value="TreeGrafter"/>
</dbReference>
<evidence type="ECO:0000256" key="4">
    <source>
        <dbReference type="ARBA" id="ARBA00022630"/>
    </source>
</evidence>
<proteinExistence type="inferred from homology"/>
<comment type="similarity">
    <text evidence="2 7">Belongs to the acyl-CoA dehydrogenase family.</text>
</comment>
<dbReference type="PANTHER" id="PTHR48083:SF13">
    <property type="entry name" value="ACYL-COA DEHYDROGENASE FAMILY MEMBER 11"/>
    <property type="match status" value="1"/>
</dbReference>
<evidence type="ECO:0000256" key="2">
    <source>
        <dbReference type="ARBA" id="ARBA00009347"/>
    </source>
</evidence>
<feature type="domain" description="Acyl-CoA dehydrogenase/oxidase C-terminal" evidence="8">
    <location>
        <begin position="244"/>
        <end position="394"/>
    </location>
</feature>
<dbReference type="InterPro" id="IPR036250">
    <property type="entry name" value="AcylCo_DH-like_C"/>
</dbReference>
<dbReference type="SUPFAM" id="SSF56645">
    <property type="entry name" value="Acyl-CoA dehydrogenase NM domain-like"/>
    <property type="match status" value="1"/>
</dbReference>
<gene>
    <name evidence="11" type="ORF">F0P93_15320</name>
</gene>
<comment type="cofactor">
    <cofactor evidence="1 7">
        <name>FAD</name>
        <dbReference type="ChEBI" id="CHEBI:57692"/>
    </cofactor>
</comment>